<dbReference type="SUPFAM" id="SSF56112">
    <property type="entry name" value="Protein kinase-like (PK-like)"/>
    <property type="match status" value="1"/>
</dbReference>
<dbReference type="GO" id="GO:0004672">
    <property type="term" value="F:protein kinase activity"/>
    <property type="evidence" value="ECO:0007669"/>
    <property type="project" value="InterPro"/>
</dbReference>
<dbReference type="eggNOG" id="COG0515">
    <property type="taxonomic scope" value="Bacteria"/>
</dbReference>
<dbReference type="Proteomes" id="UP000006866">
    <property type="component" value="Chromosome"/>
</dbReference>
<accession>E3DMT0</accession>
<dbReference type="EMBL" id="CP002175">
    <property type="protein sequence ID" value="ADO76404.1"/>
    <property type="molecule type" value="Genomic_DNA"/>
</dbReference>
<dbReference type="PATRIC" id="fig|572479.3.peg.249"/>
<evidence type="ECO:0000259" key="2">
    <source>
        <dbReference type="PROSITE" id="PS50011"/>
    </source>
</evidence>
<reference evidence="4" key="1">
    <citation type="submission" date="2010-10" db="EMBL/GenBank/DDBJ databases">
        <title>The complete genome of Halanaerobium praevalens DSM 2228.</title>
        <authorList>
            <consortium name="US DOE Joint Genome Institute (JGI-PGF)"/>
            <person name="Lucas S."/>
            <person name="Copeland A."/>
            <person name="Lapidus A."/>
            <person name="Glavina del Rio T."/>
            <person name="Dalin E."/>
            <person name="Tice H."/>
            <person name="Bruce D."/>
            <person name="Goodwin L."/>
            <person name="Pitluck S."/>
            <person name="Kyrpides N."/>
            <person name="Mavromatis K."/>
            <person name="Ivanova N."/>
            <person name="Ovchinnikova G."/>
            <person name="Chertkov O."/>
            <person name="Detter J.C."/>
            <person name="Han C."/>
            <person name="Larimer F."/>
            <person name="Land M."/>
            <person name="Hauser L."/>
            <person name="Markowitz V."/>
            <person name="Cheng J.-F."/>
            <person name="Hugenholtz P."/>
            <person name="Woyke T."/>
            <person name="Wu D."/>
            <person name="Tindall B."/>
            <person name="Pomrenke H.G."/>
            <person name="Brambilla E."/>
            <person name="Klenk H.-P."/>
            <person name="Eisen J.A."/>
        </authorList>
    </citation>
    <scope>NUCLEOTIDE SEQUENCE [LARGE SCALE GENOMIC DNA]</scope>
    <source>
        <strain evidence="4">ATCC 33744 / DSM 2228 / GSL</strain>
    </source>
</reference>
<keyword evidence="1" id="KW-1133">Transmembrane helix</keyword>
<dbReference type="GO" id="GO:0005524">
    <property type="term" value="F:ATP binding"/>
    <property type="evidence" value="ECO:0007669"/>
    <property type="project" value="InterPro"/>
</dbReference>
<dbReference type="OrthoDB" id="2111237at2"/>
<dbReference type="STRING" id="572479.Hprae_0247"/>
<sequence length="455" mass="52494">MGRLPKNQEFKQEKLFSAAVPRSPVQLKLVREIKSTINIIQRNKSAKIINYQAVKIENGEYFLCLDQFNLKPLAQYLTTKKINSQKLLLEFRQIFKTLTELKLIKKLFPNGIKADHFWIDASENIYLMPESILKVKKNYCGLNFKLPAAEYFRPPEIISAPKWQLEAYLFNLAAILYYFLTQTTIFTDQDKAKILTKIQAEKILKVQVLNQKISSELNNLIMKLLSKKEDQRPKLETVLMSLENIAPKNKFTVKFLAAGQKSKPNKLVQSKRRKEKIKLFFRQNWKILVFFLLISGGFIWGLFSGPPAVIKETTTPVEVVNYFYQAVANKNISLAKAAVDFDLDQLETLIAESHVIEKMQSAYSSGDPKKEIKRVYQIKDLKIQKLSAAAKQYKFEVKYNFSYQNQNDNSIFHTKDQVLVKKVKGIWQITKIDGNLKALIAGNYSGREKNGSKNN</sequence>
<dbReference type="HOGENOM" id="CLU_599593_0_0_9"/>
<dbReference type="Gene3D" id="1.10.510.10">
    <property type="entry name" value="Transferase(Phosphotransferase) domain 1"/>
    <property type="match status" value="1"/>
</dbReference>
<proteinExistence type="predicted"/>
<dbReference type="KEGG" id="hpk:Hprae_0247"/>
<gene>
    <name evidence="3" type="ordered locus">Hprae_0247</name>
</gene>
<name>E3DMT0_HALPG</name>
<keyword evidence="4" id="KW-1185">Reference proteome</keyword>
<dbReference type="PROSITE" id="PS50011">
    <property type="entry name" value="PROTEIN_KINASE_DOM"/>
    <property type="match status" value="1"/>
</dbReference>
<evidence type="ECO:0000313" key="3">
    <source>
        <dbReference type="EMBL" id="ADO76404.1"/>
    </source>
</evidence>
<feature type="transmembrane region" description="Helical" evidence="1">
    <location>
        <begin position="284"/>
        <end position="303"/>
    </location>
</feature>
<dbReference type="Pfam" id="PF00069">
    <property type="entry name" value="Pkinase"/>
    <property type="match status" value="1"/>
</dbReference>
<protein>
    <recommendedName>
        <fullName evidence="2">Protein kinase domain-containing protein</fullName>
    </recommendedName>
</protein>
<dbReference type="InterPro" id="IPR011009">
    <property type="entry name" value="Kinase-like_dom_sf"/>
</dbReference>
<keyword evidence="1" id="KW-0812">Transmembrane</keyword>
<dbReference type="RefSeq" id="WP_014552437.1">
    <property type="nucleotide sequence ID" value="NC_017455.1"/>
</dbReference>
<dbReference type="InterPro" id="IPR000719">
    <property type="entry name" value="Prot_kinase_dom"/>
</dbReference>
<feature type="domain" description="Protein kinase" evidence="2">
    <location>
        <begin position="1"/>
        <end position="252"/>
    </location>
</feature>
<keyword evidence="1" id="KW-0472">Membrane</keyword>
<reference evidence="3 4" key="2">
    <citation type="journal article" date="2011" name="Stand. Genomic Sci.">
        <title>Complete genome sequence of the extremely halophilic Halanaerobium praevalens type strain (GSL).</title>
        <authorList>
            <person name="Ivanova N."/>
            <person name="Sikorski J."/>
            <person name="Chertkov O."/>
            <person name="Nolan M."/>
            <person name="Lucas S."/>
            <person name="Hammon N."/>
            <person name="Deshpande S."/>
            <person name="Cheng J.F."/>
            <person name="Tapia R."/>
            <person name="Han C."/>
            <person name="Goodwin L."/>
            <person name="Pitluck S."/>
            <person name="Huntemann M."/>
            <person name="Liolios K."/>
            <person name="Pagani I."/>
            <person name="Mavromatis K."/>
            <person name="Ovchinikova G."/>
            <person name="Pati A."/>
            <person name="Chen A."/>
            <person name="Palaniappan K."/>
            <person name="Land M."/>
            <person name="Hauser L."/>
            <person name="Brambilla E.M."/>
            <person name="Kannan K.P."/>
            <person name="Rohde M."/>
            <person name="Tindall B.J."/>
            <person name="Goker M."/>
            <person name="Detter J.C."/>
            <person name="Woyke T."/>
            <person name="Bristow J."/>
            <person name="Eisen J.A."/>
            <person name="Markowitz V."/>
            <person name="Hugenholtz P."/>
            <person name="Kyrpides N.C."/>
            <person name="Klenk H.P."/>
            <person name="Lapidus A."/>
        </authorList>
    </citation>
    <scope>NUCLEOTIDE SEQUENCE [LARGE SCALE GENOMIC DNA]</scope>
    <source>
        <strain evidence="4">ATCC 33744 / DSM 2228 / GSL</strain>
    </source>
</reference>
<organism evidence="3 4">
    <name type="scientific">Halanaerobium praevalens (strain ATCC 33744 / DSM 2228 / GSL)</name>
    <dbReference type="NCBI Taxonomy" id="572479"/>
    <lineage>
        <taxon>Bacteria</taxon>
        <taxon>Bacillati</taxon>
        <taxon>Bacillota</taxon>
        <taxon>Clostridia</taxon>
        <taxon>Halanaerobiales</taxon>
        <taxon>Halanaerobiaceae</taxon>
        <taxon>Halanaerobium</taxon>
    </lineage>
</organism>
<evidence type="ECO:0000256" key="1">
    <source>
        <dbReference type="SAM" id="Phobius"/>
    </source>
</evidence>
<dbReference type="AlphaFoldDB" id="E3DMT0"/>
<evidence type="ECO:0000313" key="4">
    <source>
        <dbReference type="Proteomes" id="UP000006866"/>
    </source>
</evidence>